<evidence type="ECO:0000256" key="1">
    <source>
        <dbReference type="SAM" id="MobiDB-lite"/>
    </source>
</evidence>
<sequence>MGGESITSKLPRQTSKASSGMLSAFSNFSPTIRSKSEPSEIENDDAPTDGDVRLAEGLEYNIENPELARRRESASWLFGGVDTGLPTLELPPLPSGAVS</sequence>
<gene>
    <name evidence="2" type="ORF">HPP92_024570</name>
</gene>
<comment type="caution">
    <text evidence="2">The sequence shown here is derived from an EMBL/GenBank/DDBJ whole genome shotgun (WGS) entry which is preliminary data.</text>
</comment>
<proteinExistence type="predicted"/>
<dbReference type="EMBL" id="JADCNM010000013">
    <property type="protein sequence ID" value="KAG0456782.1"/>
    <property type="molecule type" value="Genomic_DNA"/>
</dbReference>
<organism evidence="2 3">
    <name type="scientific">Vanilla planifolia</name>
    <name type="common">Vanilla</name>
    <dbReference type="NCBI Taxonomy" id="51239"/>
    <lineage>
        <taxon>Eukaryota</taxon>
        <taxon>Viridiplantae</taxon>
        <taxon>Streptophyta</taxon>
        <taxon>Embryophyta</taxon>
        <taxon>Tracheophyta</taxon>
        <taxon>Spermatophyta</taxon>
        <taxon>Magnoliopsida</taxon>
        <taxon>Liliopsida</taxon>
        <taxon>Asparagales</taxon>
        <taxon>Orchidaceae</taxon>
        <taxon>Vanilloideae</taxon>
        <taxon>Vanilleae</taxon>
        <taxon>Vanilla</taxon>
    </lineage>
</organism>
<protein>
    <submittedName>
        <fullName evidence="2">Uncharacterized protein</fullName>
    </submittedName>
</protein>
<feature type="compositionally biased region" description="Acidic residues" evidence="1">
    <location>
        <begin position="39"/>
        <end position="48"/>
    </location>
</feature>
<dbReference type="Proteomes" id="UP000639772">
    <property type="component" value="Chromosome 13"/>
</dbReference>
<evidence type="ECO:0000313" key="2">
    <source>
        <dbReference type="EMBL" id="KAG0456782.1"/>
    </source>
</evidence>
<evidence type="ECO:0000313" key="3">
    <source>
        <dbReference type="Proteomes" id="UP000639772"/>
    </source>
</evidence>
<feature type="compositionally biased region" description="Polar residues" evidence="1">
    <location>
        <begin position="1"/>
        <end position="33"/>
    </location>
</feature>
<name>A0A835PSH0_VANPL</name>
<feature type="region of interest" description="Disordered" evidence="1">
    <location>
        <begin position="1"/>
        <end position="51"/>
    </location>
</feature>
<accession>A0A835PSH0</accession>
<reference evidence="2 3" key="1">
    <citation type="journal article" date="2020" name="Nat. Food">
        <title>A phased Vanilla planifolia genome enables genetic improvement of flavour and production.</title>
        <authorList>
            <person name="Hasing T."/>
            <person name="Tang H."/>
            <person name="Brym M."/>
            <person name="Khazi F."/>
            <person name="Huang T."/>
            <person name="Chambers A.H."/>
        </authorList>
    </citation>
    <scope>NUCLEOTIDE SEQUENCE [LARGE SCALE GENOMIC DNA]</scope>
    <source>
        <tissue evidence="2">Leaf</tissue>
    </source>
</reference>
<dbReference type="AlphaFoldDB" id="A0A835PSH0"/>